<keyword evidence="1" id="KW-1133">Transmembrane helix</keyword>
<sequence>MSRLYPILFILAAAFSYAQVNLVVTTDKNDRDFRDDDPIVVNILLEVAGKDMIQQTPLRMFDTSRFEVVASGSEQNTLIDSKTGFRVNRTLYQYVLKPKKSGKLKIGSASVIVNDKLYHTEPFDIFVSETEKKVIADKTFSDIYLNVEFEGNEVYKNQPTVAVLRAYSRNLNSFRKVRNISFPDQDNLTVRQISSARSEIEPAGNISSQVLAVFLVYPSESGRLDIKPVTANLSSEKSKILSNKSKIKVKSLPASAPAGFKDAVGNFEVLLSHPGEKAEVDKPVKVSLKVRGEGNFDNMTFPRIKESVDYRFYTPKVITNTKASRAGVTGEVTADYLIIPQKAGPIKVLTDPFSYFNPQTGKYVDLGSREVLLEALTHNEILAARTPLEKVNDYTNTVLETVDSPVLKTTNLRVEERKTLNWNTVWINLGLMLTIVLGFLLFRKMRRAAAASENNRRKDLGTIAETESEIRARQLTDIGVYEPYLRQLNEDGQYDRFFQTIEEMDAALRKDYGAASNEEFKTMLEKTRGRQLAENYRSMRQRIQIEKYAPVHTHEYISELLDEAVNLYSQIKK</sequence>
<dbReference type="AlphaFoldDB" id="A0A7D7QEJ1"/>
<dbReference type="Proteomes" id="UP000515349">
    <property type="component" value="Chromosome"/>
</dbReference>
<reference evidence="3" key="4">
    <citation type="submission" date="2020-07" db="EMBL/GenBank/DDBJ databases">
        <authorList>
            <person name="Yang C."/>
        </authorList>
    </citation>
    <scope>NUCLEOTIDE SEQUENCE</scope>
    <source>
        <strain evidence="3">Cx-624</strain>
    </source>
</reference>
<reference evidence="4" key="1">
    <citation type="submission" date="2020-07" db="EMBL/GenBank/DDBJ databases">
        <title>Chryseobacterium sp. CX-624.</title>
        <authorList>
            <person name="Yang C."/>
        </authorList>
    </citation>
    <scope>NUCLEOTIDE SEQUENCE</scope>
    <source>
        <strain evidence="4">CX-624</strain>
    </source>
</reference>
<feature type="transmembrane region" description="Helical" evidence="1">
    <location>
        <begin position="425"/>
        <end position="442"/>
    </location>
</feature>
<dbReference type="PANTHER" id="PTHR40940">
    <property type="entry name" value="PROTEIN BATD-RELATED"/>
    <property type="match status" value="1"/>
</dbReference>
<keyword evidence="1" id="KW-0812">Transmembrane</keyword>
<name>A0A7D7QEJ1_9FLAO</name>
<dbReference type="EMBL" id="CP059472">
    <property type="protein sequence ID" value="QMS98261.1"/>
    <property type="molecule type" value="Genomic_DNA"/>
</dbReference>
<dbReference type="Proteomes" id="UP000539710">
    <property type="component" value="Unassembled WGS sequence"/>
</dbReference>
<evidence type="ECO:0000313" key="4">
    <source>
        <dbReference type="EMBL" id="QMS98261.1"/>
    </source>
</evidence>
<evidence type="ECO:0000256" key="2">
    <source>
        <dbReference type="SAM" id="SignalP"/>
    </source>
</evidence>
<dbReference type="PANTHER" id="PTHR40940:SF2">
    <property type="entry name" value="BATD"/>
    <property type="match status" value="1"/>
</dbReference>
<evidence type="ECO:0000313" key="6">
    <source>
        <dbReference type="Proteomes" id="UP000539710"/>
    </source>
</evidence>
<evidence type="ECO:0000313" key="3">
    <source>
        <dbReference type="EMBL" id="MBA5246369.1"/>
    </source>
</evidence>
<organism evidence="4 5">
    <name type="scientific">Marnyiella aurantia</name>
    <dbReference type="NCBI Taxonomy" id="2758037"/>
    <lineage>
        <taxon>Bacteria</taxon>
        <taxon>Pseudomonadati</taxon>
        <taxon>Bacteroidota</taxon>
        <taxon>Flavobacteriia</taxon>
        <taxon>Flavobacteriales</taxon>
        <taxon>Weeksellaceae</taxon>
        <taxon>Marnyiella</taxon>
    </lineage>
</organism>
<gene>
    <name evidence="4" type="ORF">H1R16_11250</name>
    <name evidence="3" type="ORF">H2507_04215</name>
</gene>
<protein>
    <submittedName>
        <fullName evidence="4">BatD family protein</fullName>
    </submittedName>
</protein>
<keyword evidence="1" id="KW-0472">Membrane</keyword>
<keyword evidence="2" id="KW-0732">Signal</keyword>
<feature type="chain" id="PRO_5044656288" evidence="2">
    <location>
        <begin position="19"/>
        <end position="573"/>
    </location>
</feature>
<feature type="signal peptide" evidence="2">
    <location>
        <begin position="1"/>
        <end position="18"/>
    </location>
</feature>
<reference evidence="6" key="3">
    <citation type="submission" date="2020-07" db="EMBL/GenBank/DDBJ databases">
        <title>Flavobacterium sp. xlx-214.</title>
        <authorList>
            <person name="Yang C."/>
        </authorList>
    </citation>
    <scope>NUCLEOTIDE SEQUENCE [LARGE SCALE GENOMIC DNA]</scope>
    <source>
        <strain evidence="6">CX-624</strain>
    </source>
</reference>
<accession>A0A7D7QEJ1</accession>
<keyword evidence="6" id="KW-1185">Reference proteome</keyword>
<dbReference type="RefSeq" id="WP_181886453.1">
    <property type="nucleotide sequence ID" value="NZ_CP059472.1"/>
</dbReference>
<evidence type="ECO:0000313" key="5">
    <source>
        <dbReference type="Proteomes" id="UP000515349"/>
    </source>
</evidence>
<evidence type="ECO:0000256" key="1">
    <source>
        <dbReference type="SAM" id="Phobius"/>
    </source>
</evidence>
<dbReference type="EMBL" id="JACEUX010000001">
    <property type="protein sequence ID" value="MBA5246369.1"/>
    <property type="molecule type" value="Genomic_DNA"/>
</dbReference>
<dbReference type="KEGG" id="cbau:H1R16_11250"/>
<dbReference type="Pfam" id="PF13584">
    <property type="entry name" value="BatD"/>
    <property type="match status" value="1"/>
</dbReference>
<proteinExistence type="predicted"/>
<reference evidence="5" key="2">
    <citation type="submission" date="2020-07" db="EMBL/GenBank/DDBJ databases">
        <title>Chryseobacterium sp.cx-624.</title>
        <authorList>
            <person name="Yang C."/>
        </authorList>
    </citation>
    <scope>NUCLEOTIDE SEQUENCE [LARGE SCALE GENOMIC DNA]</scope>
    <source>
        <strain evidence="5">cx-624</strain>
    </source>
</reference>
<dbReference type="InterPro" id="IPR025738">
    <property type="entry name" value="BatD"/>
</dbReference>